<keyword evidence="4" id="KW-1185">Reference proteome</keyword>
<dbReference type="SUPFAM" id="SSF81383">
    <property type="entry name" value="F-box domain"/>
    <property type="match status" value="1"/>
</dbReference>
<name>A0AAD8R253_LOLMU</name>
<dbReference type="InterPro" id="IPR055302">
    <property type="entry name" value="F-box_dom-containing"/>
</dbReference>
<comment type="caution">
    <text evidence="3">The sequence shown here is derived from an EMBL/GenBank/DDBJ whole genome shotgun (WGS) entry which is preliminary data.</text>
</comment>
<feature type="domain" description="FBD" evidence="1">
    <location>
        <begin position="350"/>
        <end position="393"/>
    </location>
</feature>
<organism evidence="3 4">
    <name type="scientific">Lolium multiflorum</name>
    <name type="common">Italian ryegrass</name>
    <name type="synonym">Lolium perenne subsp. multiflorum</name>
    <dbReference type="NCBI Taxonomy" id="4521"/>
    <lineage>
        <taxon>Eukaryota</taxon>
        <taxon>Viridiplantae</taxon>
        <taxon>Streptophyta</taxon>
        <taxon>Embryophyta</taxon>
        <taxon>Tracheophyta</taxon>
        <taxon>Spermatophyta</taxon>
        <taxon>Magnoliopsida</taxon>
        <taxon>Liliopsida</taxon>
        <taxon>Poales</taxon>
        <taxon>Poaceae</taxon>
        <taxon>BOP clade</taxon>
        <taxon>Pooideae</taxon>
        <taxon>Poodae</taxon>
        <taxon>Poeae</taxon>
        <taxon>Poeae Chloroplast Group 2 (Poeae type)</taxon>
        <taxon>Loliodinae</taxon>
        <taxon>Loliinae</taxon>
        <taxon>Lolium</taxon>
    </lineage>
</organism>
<dbReference type="SUPFAM" id="SSF52047">
    <property type="entry name" value="RNI-like"/>
    <property type="match status" value="1"/>
</dbReference>
<evidence type="ECO:0000259" key="1">
    <source>
        <dbReference type="Pfam" id="PF08387"/>
    </source>
</evidence>
<feature type="domain" description="F-box/LRR-repeat protein 15/At3g58940/PEG3-like LRR" evidence="2">
    <location>
        <begin position="103"/>
        <end position="326"/>
    </location>
</feature>
<dbReference type="Proteomes" id="UP001231189">
    <property type="component" value="Unassembled WGS sequence"/>
</dbReference>
<dbReference type="InterPro" id="IPR006566">
    <property type="entry name" value="FBD"/>
</dbReference>
<sequence length="454" mass="50436">MADGAAPLSPAGRRRDRLSALSDDLLHQIITQHLPVTEAAGTAALARRWRHLWSSTPLVLRDAALPEPARDAAVPRVLAEHPGHFSAVVLLDCRLASLDRELPDWPRLLADKHTQKLYLANRSTPNLTYDALPHIPADILRCDSLQELLLGFWAFPVDLSHGAGISLPNLRCLTLIMVAIRDDDLEHLITACTVLEILKLSGTTPKRIHLRSPSLRCALVGLSRVEDFAVVDAPLLERLVLFLPSKVTTVKIGYAANLRVLGHLDTRVHRLQIRDTAIGLNTVPSTSTAIPSVKILAVTVNFGVLWEVKMLACFLRCFPNIDTLHIESALHGPSVTANEPSGEHHARFWQEASPVECVRSDVKKMVIHEFRGNQNEFQFLKFVAMNAQELQSLHVVLQEENISLTDKVNEIREKLESLQFQTGISGVLLVLPTEGTLSRLQKATDLTFDDPFRF</sequence>
<dbReference type="InterPro" id="IPR055411">
    <property type="entry name" value="LRR_FXL15/At3g58940/PEG3-like"/>
</dbReference>
<dbReference type="Pfam" id="PF24758">
    <property type="entry name" value="LRR_At5g56370"/>
    <property type="match status" value="1"/>
</dbReference>
<dbReference type="PANTHER" id="PTHR32141:SF153">
    <property type="entry name" value="OS06G0685200 PROTEIN"/>
    <property type="match status" value="1"/>
</dbReference>
<protein>
    <recommendedName>
        <fullName evidence="5">FBD domain-containing protein</fullName>
    </recommendedName>
</protein>
<accession>A0AAD8R253</accession>
<evidence type="ECO:0000313" key="4">
    <source>
        <dbReference type="Proteomes" id="UP001231189"/>
    </source>
</evidence>
<dbReference type="PANTHER" id="PTHR32141">
    <property type="match status" value="1"/>
</dbReference>
<dbReference type="AlphaFoldDB" id="A0AAD8R253"/>
<evidence type="ECO:0000313" key="3">
    <source>
        <dbReference type="EMBL" id="KAK1611353.1"/>
    </source>
</evidence>
<dbReference type="InterPro" id="IPR036047">
    <property type="entry name" value="F-box-like_dom_sf"/>
</dbReference>
<reference evidence="3" key="1">
    <citation type="submission" date="2023-07" db="EMBL/GenBank/DDBJ databases">
        <title>A chromosome-level genome assembly of Lolium multiflorum.</title>
        <authorList>
            <person name="Chen Y."/>
            <person name="Copetti D."/>
            <person name="Kolliker R."/>
            <person name="Studer B."/>
        </authorList>
    </citation>
    <scope>NUCLEOTIDE SEQUENCE</scope>
    <source>
        <strain evidence="3">02402/16</strain>
        <tissue evidence="3">Leaf</tissue>
    </source>
</reference>
<dbReference type="EMBL" id="JAUUTY010000007">
    <property type="protein sequence ID" value="KAK1611353.1"/>
    <property type="molecule type" value="Genomic_DNA"/>
</dbReference>
<dbReference type="Gene3D" id="3.80.10.10">
    <property type="entry name" value="Ribonuclease Inhibitor"/>
    <property type="match status" value="1"/>
</dbReference>
<dbReference type="Pfam" id="PF08387">
    <property type="entry name" value="FBD"/>
    <property type="match status" value="1"/>
</dbReference>
<proteinExistence type="predicted"/>
<evidence type="ECO:0000259" key="2">
    <source>
        <dbReference type="Pfam" id="PF24758"/>
    </source>
</evidence>
<dbReference type="InterPro" id="IPR032675">
    <property type="entry name" value="LRR_dom_sf"/>
</dbReference>
<evidence type="ECO:0008006" key="5">
    <source>
        <dbReference type="Google" id="ProtNLM"/>
    </source>
</evidence>
<gene>
    <name evidence="3" type="ORF">QYE76_035026</name>
</gene>